<protein>
    <submittedName>
        <fullName evidence="2">Recombinase</fullName>
    </submittedName>
</protein>
<keyword evidence="3" id="KW-1185">Reference proteome</keyword>
<keyword evidence="1" id="KW-0472">Membrane</keyword>
<feature type="transmembrane region" description="Helical" evidence="1">
    <location>
        <begin position="374"/>
        <end position="395"/>
    </location>
</feature>
<accession>A0A1W6L3M6</accession>
<dbReference type="RefSeq" id="WP_085749108.1">
    <property type="nucleotide sequence ID" value="NZ_BSPR01000012.1"/>
</dbReference>
<evidence type="ECO:0000313" key="2">
    <source>
        <dbReference type="EMBL" id="ARN18864.1"/>
    </source>
</evidence>
<keyword evidence="1" id="KW-1133">Transmembrane helix</keyword>
<gene>
    <name evidence="2" type="ORF">A4W93_02415</name>
</gene>
<organism evidence="2 3">
    <name type="scientific">Piscinibacter gummiphilus</name>
    <dbReference type="NCBI Taxonomy" id="946333"/>
    <lineage>
        <taxon>Bacteria</taxon>
        <taxon>Pseudomonadati</taxon>
        <taxon>Pseudomonadota</taxon>
        <taxon>Betaproteobacteria</taxon>
        <taxon>Burkholderiales</taxon>
        <taxon>Sphaerotilaceae</taxon>
        <taxon>Piscinibacter</taxon>
    </lineage>
</organism>
<evidence type="ECO:0000256" key="1">
    <source>
        <dbReference type="SAM" id="Phobius"/>
    </source>
</evidence>
<dbReference type="InterPro" id="IPR011385">
    <property type="entry name" value="Site-sp_rcmbase"/>
</dbReference>
<reference evidence="2 3" key="1">
    <citation type="submission" date="2016-04" db="EMBL/GenBank/DDBJ databases">
        <title>Complete genome sequence of natural rubber-degrading, novel Gram-negative bacterium, Rhizobacter gummiphilus strain NS21.</title>
        <authorList>
            <person name="Tabata M."/>
            <person name="Kasai D."/>
            <person name="Fukuda M."/>
        </authorList>
    </citation>
    <scope>NUCLEOTIDE SEQUENCE [LARGE SCALE GENOMIC DNA]</scope>
    <source>
        <strain evidence="2 3">NS21</strain>
    </source>
</reference>
<proteinExistence type="predicted"/>
<dbReference type="OrthoDB" id="5688397at2"/>
<dbReference type="PIRSF" id="PIRSF015380">
    <property type="entry name" value="Site-sp_rcmb"/>
    <property type="match status" value="1"/>
</dbReference>
<name>A0A1W6L3M6_9BURK</name>
<keyword evidence="1" id="KW-0812">Transmembrane</keyword>
<dbReference type="EMBL" id="CP015118">
    <property type="protein sequence ID" value="ARN18864.1"/>
    <property type="molecule type" value="Genomic_DNA"/>
</dbReference>
<feature type="transmembrane region" description="Helical" evidence="1">
    <location>
        <begin position="603"/>
        <end position="631"/>
    </location>
</feature>
<feature type="transmembrane region" description="Helical" evidence="1">
    <location>
        <begin position="490"/>
        <end position="509"/>
    </location>
</feature>
<dbReference type="KEGG" id="rgu:A4W93_02415"/>
<dbReference type="AlphaFoldDB" id="A0A1W6L3M6"/>
<evidence type="ECO:0000313" key="3">
    <source>
        <dbReference type="Proteomes" id="UP000193427"/>
    </source>
</evidence>
<dbReference type="Pfam" id="PF10136">
    <property type="entry name" value="SpecificRecomb"/>
    <property type="match status" value="1"/>
</dbReference>
<sequence length="664" mass="74050">MVPAEGPWDLSALLTSADADASLPERHLWLVRLLEWLRHAPLPQQQPMQAQTPTPLLRLRHLLNVLERHPQHEVQVRRVLRRFWEEVDTAALLADYGFSPRTSLLGELGQRLRLRVLPGTPDTRDLGELFTLLFPQERDAEWLEAIDPPTLQRLITLLTPKDHADAVNWKAPFLDAIMFLATSIRALGFSPMIRARMSRELLVAKPFRQLARVAEDIREHAENGNAEALLVSAQYLRALLDTCRRCALSVNDHLEEHGISVDLVFELDQLDRRTHRIEDLLNCVISNNPGTEVTRLLAQLVRTAGERRSLREPFTRHYSMLARKVAERSAETGEHYITRDRGAYARMLKAAAGGGAVLAGTTLMKFFVMALGLTAFWAGFWAGVNYAGSFVLIHLAHWTVATKQPAMTAPAMAEKLRDVSNDAAVEGFVDEVAHLIRSQSAGILGNLTVVAPLVLGVQLAANALFGRPLVGEASAEHVLDSLTLLGPTPFYAAFTGVLLFASSIIAGWVENWFVWHRLDSAIMWNPRIVSHLGRARAQRWAEFWRNNISGFTSNISLGLMLGIVPVVSAFFGLPLDVRHVTLSTGQIAAAAGALGTQVLHEPAFWWCVAAIPVTGVLNLSVSFLLAFRVALRSRGIRLRDRSRIYRAIRQRLWHKPLSFIVPPR</sequence>
<feature type="transmembrane region" description="Helical" evidence="1">
    <location>
        <begin position="443"/>
        <end position="465"/>
    </location>
</feature>
<dbReference type="Proteomes" id="UP000193427">
    <property type="component" value="Chromosome"/>
</dbReference>
<dbReference type="STRING" id="946333.A4W93_02415"/>
<feature type="transmembrane region" description="Helical" evidence="1">
    <location>
        <begin position="555"/>
        <end position="573"/>
    </location>
</feature>